<dbReference type="AlphaFoldDB" id="A0A366DY12"/>
<gene>
    <name evidence="1" type="ORF">DFR47_104335</name>
</gene>
<dbReference type="Pfam" id="PF14354">
    <property type="entry name" value="Lar_restr_allev"/>
    <property type="match status" value="1"/>
</dbReference>
<proteinExistence type="predicted"/>
<protein>
    <submittedName>
        <fullName evidence="1">Restriction alleviation protein Lar</fullName>
    </submittedName>
</protein>
<evidence type="ECO:0000313" key="2">
    <source>
        <dbReference type="Proteomes" id="UP000252893"/>
    </source>
</evidence>
<dbReference type="RefSeq" id="WP_113944821.1">
    <property type="nucleotide sequence ID" value="NZ_JBHEEG010000001.1"/>
</dbReference>
<reference evidence="1 2" key="1">
    <citation type="submission" date="2018-06" db="EMBL/GenBank/DDBJ databases">
        <title>Genomic Encyclopedia of Type Strains, Phase IV (KMG-IV): sequencing the most valuable type-strain genomes for metagenomic binning, comparative biology and taxonomic classification.</title>
        <authorList>
            <person name="Goeker M."/>
        </authorList>
    </citation>
    <scope>NUCLEOTIDE SEQUENCE [LARGE SCALE GENOMIC DNA]</scope>
    <source>
        <strain evidence="1 2">DSM 25619</strain>
    </source>
</reference>
<dbReference type="Proteomes" id="UP000252893">
    <property type="component" value="Unassembled WGS sequence"/>
</dbReference>
<sequence length="174" mass="19668">MTSELKPCPFCGANAEAHEFQAGEYEVSCSTEGCAVRPRTTLTDMETAIADWNTRAVPDVPELVRYRLHWSDFDTAHMEVDSMEGEYVLYSQAAEIIAASHAEAPWRNMKSAPIDGTIINVLARYPEATAGYPRYAGFNSDRGVWLEYSRYEPTEVIPWAWRPRLNWPSEGSIK</sequence>
<accession>A0A366DY12</accession>
<organism evidence="1 2">
    <name type="scientific">Pseudochrobactrum asaccharolyticum</name>
    <dbReference type="NCBI Taxonomy" id="354351"/>
    <lineage>
        <taxon>Bacteria</taxon>
        <taxon>Pseudomonadati</taxon>
        <taxon>Pseudomonadota</taxon>
        <taxon>Alphaproteobacteria</taxon>
        <taxon>Hyphomicrobiales</taxon>
        <taxon>Brucellaceae</taxon>
        <taxon>Pseudochrobactrum</taxon>
    </lineage>
</organism>
<keyword evidence="2" id="KW-1185">Reference proteome</keyword>
<dbReference type="OrthoDB" id="8457137at2"/>
<name>A0A366DY12_9HYPH</name>
<evidence type="ECO:0000313" key="1">
    <source>
        <dbReference type="EMBL" id="RBO94973.1"/>
    </source>
</evidence>
<comment type="caution">
    <text evidence="1">The sequence shown here is derived from an EMBL/GenBank/DDBJ whole genome shotgun (WGS) entry which is preliminary data.</text>
</comment>
<dbReference type="EMBL" id="QNRH01000004">
    <property type="protein sequence ID" value="RBO94973.1"/>
    <property type="molecule type" value="Genomic_DNA"/>
</dbReference>